<keyword evidence="3" id="KW-0545">Nucleotide biosynthesis</keyword>
<dbReference type="GO" id="GO:0000287">
    <property type="term" value="F:magnesium ion binding"/>
    <property type="evidence" value="ECO:0007669"/>
    <property type="project" value="InterPro"/>
</dbReference>
<feature type="compositionally biased region" description="Basic residues" evidence="8">
    <location>
        <begin position="278"/>
        <end position="287"/>
    </location>
</feature>
<dbReference type="EMBL" id="AUZZ01000595">
    <property type="protein sequence ID" value="EQD67404.1"/>
    <property type="molecule type" value="Genomic_DNA"/>
</dbReference>
<reference evidence="11" key="1">
    <citation type="submission" date="2013-08" db="EMBL/GenBank/DDBJ databases">
        <authorList>
            <person name="Mendez C."/>
            <person name="Richter M."/>
            <person name="Ferrer M."/>
            <person name="Sanchez J."/>
        </authorList>
    </citation>
    <scope>NUCLEOTIDE SEQUENCE</scope>
</reference>
<dbReference type="SMART" id="SM01400">
    <property type="entry name" value="Pribosyltran_N"/>
    <property type="match status" value="1"/>
</dbReference>
<evidence type="ECO:0000256" key="1">
    <source>
        <dbReference type="ARBA" id="ARBA00013247"/>
    </source>
</evidence>
<evidence type="ECO:0000256" key="2">
    <source>
        <dbReference type="ARBA" id="ARBA00022679"/>
    </source>
</evidence>
<evidence type="ECO:0000256" key="7">
    <source>
        <dbReference type="ARBA" id="ARBA00049535"/>
    </source>
</evidence>
<dbReference type="NCBIfam" id="TIGR01251">
    <property type="entry name" value="ribP_PPkin"/>
    <property type="match status" value="1"/>
</dbReference>
<keyword evidence="5 11" id="KW-0418">Kinase</keyword>
<evidence type="ECO:0000313" key="11">
    <source>
        <dbReference type="EMBL" id="EQD67404.1"/>
    </source>
</evidence>
<dbReference type="FunFam" id="3.40.50.2020:FF:000014">
    <property type="entry name" value="Ribose-phosphate pyrophosphokinase 1"/>
    <property type="match status" value="1"/>
</dbReference>
<dbReference type="AlphaFoldDB" id="T1CJT5"/>
<dbReference type="GO" id="GO:0002189">
    <property type="term" value="C:ribose phosphate diphosphokinase complex"/>
    <property type="evidence" value="ECO:0007669"/>
    <property type="project" value="TreeGrafter"/>
</dbReference>
<dbReference type="Pfam" id="PF13793">
    <property type="entry name" value="Pribosyltran_N"/>
    <property type="match status" value="1"/>
</dbReference>
<gene>
    <name evidence="11" type="ORF">B2A_00774</name>
</gene>
<evidence type="ECO:0000256" key="8">
    <source>
        <dbReference type="SAM" id="MobiDB-lite"/>
    </source>
</evidence>
<keyword evidence="6" id="KW-0067">ATP-binding</keyword>
<evidence type="ECO:0000256" key="6">
    <source>
        <dbReference type="ARBA" id="ARBA00022840"/>
    </source>
</evidence>
<dbReference type="GO" id="GO:0006015">
    <property type="term" value="P:5-phosphoribose 1-diphosphate biosynthetic process"/>
    <property type="evidence" value="ECO:0007669"/>
    <property type="project" value="TreeGrafter"/>
</dbReference>
<comment type="catalytic activity">
    <reaction evidence="7">
        <text>D-ribose 5-phosphate + ATP = 5-phospho-alpha-D-ribose 1-diphosphate + AMP + H(+)</text>
        <dbReference type="Rhea" id="RHEA:15609"/>
        <dbReference type="ChEBI" id="CHEBI:15378"/>
        <dbReference type="ChEBI" id="CHEBI:30616"/>
        <dbReference type="ChEBI" id="CHEBI:58017"/>
        <dbReference type="ChEBI" id="CHEBI:78346"/>
        <dbReference type="ChEBI" id="CHEBI:456215"/>
        <dbReference type="EC" id="2.7.6.1"/>
    </reaction>
</comment>
<dbReference type="GO" id="GO:0016301">
    <property type="term" value="F:kinase activity"/>
    <property type="evidence" value="ECO:0007669"/>
    <property type="project" value="UniProtKB-KW"/>
</dbReference>
<reference evidence="11" key="2">
    <citation type="journal article" date="2014" name="ISME J.">
        <title>Microbial stratification in low pH oxic and suboxic macroscopic growths along an acid mine drainage.</title>
        <authorList>
            <person name="Mendez-Garcia C."/>
            <person name="Mesa V."/>
            <person name="Sprenger R.R."/>
            <person name="Richter M."/>
            <person name="Diez M.S."/>
            <person name="Solano J."/>
            <person name="Bargiela R."/>
            <person name="Golyshina O.V."/>
            <person name="Manteca A."/>
            <person name="Ramos J.L."/>
            <person name="Gallego J.R."/>
            <person name="Llorente I."/>
            <person name="Martins Dos Santos V.A."/>
            <person name="Jensen O.N."/>
            <person name="Pelaez A.I."/>
            <person name="Sanchez J."/>
            <person name="Ferrer M."/>
        </authorList>
    </citation>
    <scope>NUCLEOTIDE SEQUENCE</scope>
</reference>
<organism evidence="11">
    <name type="scientific">mine drainage metagenome</name>
    <dbReference type="NCBI Taxonomy" id="410659"/>
    <lineage>
        <taxon>unclassified sequences</taxon>
        <taxon>metagenomes</taxon>
        <taxon>ecological metagenomes</taxon>
    </lineage>
</organism>
<dbReference type="EC" id="2.7.6.1" evidence="1"/>
<dbReference type="GO" id="GO:0005524">
    <property type="term" value="F:ATP binding"/>
    <property type="evidence" value="ECO:0007669"/>
    <property type="project" value="UniProtKB-KW"/>
</dbReference>
<evidence type="ECO:0000259" key="9">
    <source>
        <dbReference type="Pfam" id="PF00156"/>
    </source>
</evidence>
<dbReference type="Gene3D" id="3.40.50.2020">
    <property type="match status" value="2"/>
</dbReference>
<evidence type="ECO:0000256" key="4">
    <source>
        <dbReference type="ARBA" id="ARBA00022741"/>
    </source>
</evidence>
<evidence type="ECO:0000256" key="3">
    <source>
        <dbReference type="ARBA" id="ARBA00022727"/>
    </source>
</evidence>
<dbReference type="SUPFAM" id="SSF53271">
    <property type="entry name" value="PRTase-like"/>
    <property type="match status" value="2"/>
</dbReference>
<dbReference type="InterPro" id="IPR000836">
    <property type="entry name" value="PRTase_dom"/>
</dbReference>
<comment type="caution">
    <text evidence="11">The sequence shown here is derived from an EMBL/GenBank/DDBJ whole genome shotgun (WGS) entry which is preliminary data.</text>
</comment>
<dbReference type="GO" id="GO:0005737">
    <property type="term" value="C:cytoplasm"/>
    <property type="evidence" value="ECO:0007669"/>
    <property type="project" value="TreeGrafter"/>
</dbReference>
<dbReference type="PANTHER" id="PTHR10210">
    <property type="entry name" value="RIBOSE-PHOSPHATE DIPHOSPHOKINASE FAMILY MEMBER"/>
    <property type="match status" value="1"/>
</dbReference>
<feature type="domain" description="Phosphoribosyltransferase" evidence="9">
    <location>
        <begin position="157"/>
        <end position="258"/>
    </location>
</feature>
<keyword evidence="2" id="KW-0808">Transferase</keyword>
<keyword evidence="4" id="KW-0547">Nucleotide-binding</keyword>
<dbReference type="CDD" id="cd06223">
    <property type="entry name" value="PRTases_typeI"/>
    <property type="match status" value="1"/>
</dbReference>
<dbReference type="InterPro" id="IPR029057">
    <property type="entry name" value="PRTase-like"/>
</dbReference>
<feature type="region of interest" description="Disordered" evidence="8">
    <location>
        <begin position="268"/>
        <end position="287"/>
    </location>
</feature>
<dbReference type="InterPro" id="IPR029099">
    <property type="entry name" value="Pribosyltran_N"/>
</dbReference>
<dbReference type="GO" id="GO:0004749">
    <property type="term" value="F:ribose phosphate diphosphokinase activity"/>
    <property type="evidence" value="ECO:0007669"/>
    <property type="project" value="UniProtKB-EC"/>
</dbReference>
<accession>T1CJT5</accession>
<dbReference type="GO" id="GO:0006164">
    <property type="term" value="P:purine nucleotide biosynthetic process"/>
    <property type="evidence" value="ECO:0007669"/>
    <property type="project" value="TreeGrafter"/>
</dbReference>
<dbReference type="Pfam" id="PF00156">
    <property type="entry name" value="Pribosyltran"/>
    <property type="match status" value="1"/>
</dbReference>
<dbReference type="PANTHER" id="PTHR10210:SF32">
    <property type="entry name" value="RIBOSE-PHOSPHATE PYROPHOSPHOKINASE 2"/>
    <property type="match status" value="1"/>
</dbReference>
<name>T1CJT5_9ZZZZ</name>
<evidence type="ECO:0000256" key="5">
    <source>
        <dbReference type="ARBA" id="ARBA00022777"/>
    </source>
</evidence>
<sequence>MHMDKETVIAYDQSSADLAIGLSSKLGMPKEGMIEIKRTSFLDSEFKIQFSEEVRGRDVLLISRIYPGINDNIVALMFALKKLNDLGNSVSVAMPYLAYARQDREFLKGEAASIFVLADMLKHYGVKGLIVFDMHNTSIISSLGIKVRNITAIPYLAECIAKLGDTGNMFVISPDEGSKGRSEVFAKAIGAECTYLEKRRDRVTGEIDTKSKDIDLSGKDAIIFDDMIATGGSMANAAKIAKVNGAKRVIAVCTHALMLDSDRKKARGFRSRADNSYKHNKQPIRKG</sequence>
<dbReference type="InterPro" id="IPR005946">
    <property type="entry name" value="Rib-P_diPkinase"/>
</dbReference>
<protein>
    <recommendedName>
        <fullName evidence="1">ribose-phosphate diphosphokinase</fullName>
        <ecNumber evidence="1">2.7.6.1</ecNumber>
    </recommendedName>
</protein>
<feature type="domain" description="Ribose-phosphate pyrophosphokinase N-terminal" evidence="10">
    <location>
        <begin position="12"/>
        <end position="125"/>
    </location>
</feature>
<proteinExistence type="predicted"/>
<evidence type="ECO:0000259" key="10">
    <source>
        <dbReference type="Pfam" id="PF13793"/>
    </source>
</evidence>